<dbReference type="RefSeq" id="WP_012633675.1">
    <property type="nucleotide sequence ID" value="NC_011891.1"/>
</dbReference>
<dbReference type="SUPFAM" id="SSF48334">
    <property type="entry name" value="DNA repair protein MutS, domain III"/>
    <property type="match status" value="1"/>
</dbReference>
<keyword evidence="4" id="KW-0812">Transmembrane</keyword>
<reference evidence="6" key="1">
    <citation type="submission" date="2009-01" db="EMBL/GenBank/DDBJ databases">
        <title>Complete sequence of Anaeromyxobacter dehalogenans 2CP-1.</title>
        <authorList>
            <consortium name="US DOE Joint Genome Institute"/>
            <person name="Lucas S."/>
            <person name="Copeland A."/>
            <person name="Lapidus A."/>
            <person name="Glavina del Rio T."/>
            <person name="Dalin E."/>
            <person name="Tice H."/>
            <person name="Bruce D."/>
            <person name="Goodwin L."/>
            <person name="Pitluck S."/>
            <person name="Saunders E."/>
            <person name="Brettin T."/>
            <person name="Detter J.C."/>
            <person name="Han C."/>
            <person name="Larimer F."/>
            <person name="Land M."/>
            <person name="Hauser L."/>
            <person name="Kyrpides N."/>
            <person name="Ovchinnikova G."/>
            <person name="Beliaev A.S."/>
            <person name="Richardson P."/>
        </authorList>
    </citation>
    <scope>NUCLEOTIDE SEQUENCE</scope>
    <source>
        <strain evidence="6">2CP-1</strain>
    </source>
</reference>
<feature type="transmembrane region" description="Helical" evidence="4">
    <location>
        <begin position="58"/>
        <end position="76"/>
    </location>
</feature>
<organism evidence="6 7">
    <name type="scientific">Anaeromyxobacter dehalogenans (strain ATCC BAA-258 / DSM 21875 / 2CP-1)</name>
    <dbReference type="NCBI Taxonomy" id="455488"/>
    <lineage>
        <taxon>Bacteria</taxon>
        <taxon>Pseudomonadati</taxon>
        <taxon>Myxococcota</taxon>
        <taxon>Myxococcia</taxon>
        <taxon>Myxococcales</taxon>
        <taxon>Cystobacterineae</taxon>
        <taxon>Anaeromyxobacteraceae</taxon>
        <taxon>Anaeromyxobacter</taxon>
    </lineage>
</organism>
<dbReference type="GO" id="GO:0005524">
    <property type="term" value="F:ATP binding"/>
    <property type="evidence" value="ECO:0007669"/>
    <property type="project" value="UniProtKB-KW"/>
</dbReference>
<feature type="domain" description="DNA mismatch repair proteins mutS family" evidence="5">
    <location>
        <begin position="421"/>
        <end position="596"/>
    </location>
</feature>
<dbReference type="GO" id="GO:0005829">
    <property type="term" value="C:cytosol"/>
    <property type="evidence" value="ECO:0007669"/>
    <property type="project" value="TreeGrafter"/>
</dbReference>
<dbReference type="HOGENOM" id="CLU_030717_0_0_7"/>
<dbReference type="GO" id="GO:0006298">
    <property type="term" value="P:mismatch repair"/>
    <property type="evidence" value="ECO:0007669"/>
    <property type="project" value="InterPro"/>
</dbReference>
<name>B8JCE4_ANAD2</name>
<dbReference type="InterPro" id="IPR000432">
    <property type="entry name" value="DNA_mismatch_repair_MutS_C"/>
</dbReference>
<gene>
    <name evidence="6" type="ordered locus">A2cp1_2547</name>
</gene>
<dbReference type="KEGG" id="acp:A2cp1_2547"/>
<dbReference type="InterPro" id="IPR045076">
    <property type="entry name" value="MutS"/>
</dbReference>
<protein>
    <submittedName>
        <fullName evidence="6">DNA mismatch repair protein MutS domain protein</fullName>
    </submittedName>
</protein>
<evidence type="ECO:0000256" key="4">
    <source>
        <dbReference type="SAM" id="Phobius"/>
    </source>
</evidence>
<proteinExistence type="predicted"/>
<dbReference type="GO" id="GO:0140664">
    <property type="term" value="F:ATP-dependent DNA damage sensor activity"/>
    <property type="evidence" value="ECO:0007669"/>
    <property type="project" value="InterPro"/>
</dbReference>
<dbReference type="EMBL" id="CP001359">
    <property type="protein sequence ID" value="ACL65884.1"/>
    <property type="molecule type" value="Genomic_DNA"/>
</dbReference>
<feature type="transmembrane region" description="Helical" evidence="4">
    <location>
        <begin position="34"/>
        <end position="52"/>
    </location>
</feature>
<dbReference type="InterPro" id="IPR027417">
    <property type="entry name" value="P-loop_NTPase"/>
</dbReference>
<evidence type="ECO:0000313" key="6">
    <source>
        <dbReference type="EMBL" id="ACL65884.1"/>
    </source>
</evidence>
<sequence>MADPSALLRARLAERAARVARLDGADAWVARARLAVAVGAVAMAVLVFGTHALHARWLALPAAAFLALVVVHDRVFHARDRARRAVAFHQAGLDRIEGRFAGHGTAGERFTDPAHPYAEDLDLFGPGSLFELLCAARTRAGEDRLAAWLRAPADAAEVRARQAAVRELAPRLDLREDLAVLGEDVRAAVDPARLAAWGEAPRLLPAFVVPAALALAAAAVATAWAWGAGYGPVPFLAALLATWAFGRALRDPIARVLGGAGRPAAELRVLSLLLARLEREPFGDPRLLRLQQMLGVQPKDGGRASARIARLERLAARAEWAHNQVFAPVAFALQWTPLHAALVERWRAAHGGAVRGWLEAVADLEALSSLAGYAFEHPADAFPEVVDPGAEPRALLDGDAVRHPLLAAAVANDVRLGGDAPAVLLVSGSNMSGKSTYLRTVGVNVVLALAGAPVRAARLRLTPVQLGATLRIQDSLQAGKSRFYAEITRLKQLMDLAGGRFPLLFLLDEILHGTNSHDRRIGAEAVVRGLVARGALGLVTTHDLALTELAGQDGALGNAHFEDQVQGGEIAFDYRLRPGVVGHSNALALMRAVGLRV</sequence>
<dbReference type="Proteomes" id="UP000007089">
    <property type="component" value="Chromosome"/>
</dbReference>
<keyword evidence="1" id="KW-0547">Nucleotide-binding</keyword>
<keyword evidence="2" id="KW-0067">ATP-binding</keyword>
<evidence type="ECO:0000259" key="5">
    <source>
        <dbReference type="SMART" id="SM00534"/>
    </source>
</evidence>
<dbReference type="SMART" id="SM00534">
    <property type="entry name" value="MUTSac"/>
    <property type="match status" value="1"/>
</dbReference>
<evidence type="ECO:0000256" key="1">
    <source>
        <dbReference type="ARBA" id="ARBA00022741"/>
    </source>
</evidence>
<evidence type="ECO:0000313" key="7">
    <source>
        <dbReference type="Proteomes" id="UP000007089"/>
    </source>
</evidence>
<dbReference type="GO" id="GO:0030983">
    <property type="term" value="F:mismatched DNA binding"/>
    <property type="evidence" value="ECO:0007669"/>
    <property type="project" value="InterPro"/>
</dbReference>
<dbReference type="PANTHER" id="PTHR11361">
    <property type="entry name" value="DNA MISMATCH REPAIR PROTEIN MUTS FAMILY MEMBER"/>
    <property type="match status" value="1"/>
</dbReference>
<keyword evidence="3" id="KW-0238">DNA-binding</keyword>
<accession>B8JCE4</accession>
<dbReference type="AlphaFoldDB" id="B8JCE4"/>
<evidence type="ECO:0000256" key="2">
    <source>
        <dbReference type="ARBA" id="ARBA00022840"/>
    </source>
</evidence>
<dbReference type="PANTHER" id="PTHR11361:SF99">
    <property type="entry name" value="DNA MISMATCH REPAIR PROTEIN"/>
    <property type="match status" value="1"/>
</dbReference>
<dbReference type="InterPro" id="IPR036187">
    <property type="entry name" value="DNA_mismatch_repair_MutS_sf"/>
</dbReference>
<keyword evidence="7" id="KW-1185">Reference proteome</keyword>
<keyword evidence="4" id="KW-0472">Membrane</keyword>
<dbReference type="Pfam" id="PF00488">
    <property type="entry name" value="MutS_V"/>
    <property type="match status" value="1"/>
</dbReference>
<keyword evidence="4" id="KW-1133">Transmembrane helix</keyword>
<dbReference type="SUPFAM" id="SSF52540">
    <property type="entry name" value="P-loop containing nucleoside triphosphate hydrolases"/>
    <property type="match status" value="1"/>
</dbReference>
<feature type="transmembrane region" description="Helical" evidence="4">
    <location>
        <begin position="203"/>
        <end position="226"/>
    </location>
</feature>
<dbReference type="Gene3D" id="3.40.50.300">
    <property type="entry name" value="P-loop containing nucleotide triphosphate hydrolases"/>
    <property type="match status" value="1"/>
</dbReference>
<evidence type="ECO:0000256" key="3">
    <source>
        <dbReference type="ARBA" id="ARBA00023125"/>
    </source>
</evidence>
<dbReference type="Gene3D" id="1.10.1420.10">
    <property type="match status" value="1"/>
</dbReference>